<evidence type="ECO:0000313" key="1">
    <source>
        <dbReference type="EMBL" id="PVI03208.1"/>
    </source>
</evidence>
<sequence length="83" mass="9178">MGPNHVLTFPINEGETFNMVAFHTTDKDWPNSEKLVGHVTRADALHDFAGFNEEVIKSINLTHENLGTWTIFDLGGSPSAIIL</sequence>
<protein>
    <submittedName>
        <fullName evidence="1">Uncharacterized protein</fullName>
    </submittedName>
</protein>
<keyword evidence="2" id="KW-1185">Reference proteome</keyword>
<gene>
    <name evidence="1" type="ORF">DM02DRAFT_698536</name>
</gene>
<evidence type="ECO:0000313" key="2">
    <source>
        <dbReference type="Proteomes" id="UP000244855"/>
    </source>
</evidence>
<dbReference type="EMBL" id="KZ805334">
    <property type="protein sequence ID" value="PVI03208.1"/>
    <property type="molecule type" value="Genomic_DNA"/>
</dbReference>
<name>A0A2V1DXX8_9PLEO</name>
<dbReference type="OrthoDB" id="10021397at2759"/>
<dbReference type="STRING" id="97972.A0A2V1DXX8"/>
<organism evidence="1 2">
    <name type="scientific">Periconia macrospinosa</name>
    <dbReference type="NCBI Taxonomy" id="97972"/>
    <lineage>
        <taxon>Eukaryota</taxon>
        <taxon>Fungi</taxon>
        <taxon>Dikarya</taxon>
        <taxon>Ascomycota</taxon>
        <taxon>Pezizomycotina</taxon>
        <taxon>Dothideomycetes</taxon>
        <taxon>Pleosporomycetidae</taxon>
        <taxon>Pleosporales</taxon>
        <taxon>Massarineae</taxon>
        <taxon>Periconiaceae</taxon>
        <taxon>Periconia</taxon>
    </lineage>
</organism>
<dbReference type="Proteomes" id="UP000244855">
    <property type="component" value="Unassembled WGS sequence"/>
</dbReference>
<reference evidence="1 2" key="1">
    <citation type="journal article" date="2018" name="Sci. Rep.">
        <title>Comparative genomics provides insights into the lifestyle and reveals functional heterogeneity of dark septate endophytic fungi.</title>
        <authorList>
            <person name="Knapp D.G."/>
            <person name="Nemeth J.B."/>
            <person name="Barry K."/>
            <person name="Hainaut M."/>
            <person name="Henrissat B."/>
            <person name="Johnson J."/>
            <person name="Kuo A."/>
            <person name="Lim J.H.P."/>
            <person name="Lipzen A."/>
            <person name="Nolan M."/>
            <person name="Ohm R.A."/>
            <person name="Tamas L."/>
            <person name="Grigoriev I.V."/>
            <person name="Spatafora J.W."/>
            <person name="Nagy L.G."/>
            <person name="Kovacs G.M."/>
        </authorList>
    </citation>
    <scope>NUCLEOTIDE SEQUENCE [LARGE SCALE GENOMIC DNA]</scope>
    <source>
        <strain evidence="1 2">DSE2036</strain>
    </source>
</reference>
<dbReference type="AlphaFoldDB" id="A0A2V1DXX8"/>
<dbReference type="Gene3D" id="3.30.9.30">
    <property type="match status" value="1"/>
</dbReference>
<dbReference type="SUPFAM" id="SSF54373">
    <property type="entry name" value="FAD-linked reductases, C-terminal domain"/>
    <property type="match status" value="1"/>
</dbReference>
<proteinExistence type="predicted"/>
<accession>A0A2V1DXX8</accession>